<evidence type="ECO:0000256" key="1">
    <source>
        <dbReference type="SAM" id="MobiDB-lite"/>
    </source>
</evidence>
<organism evidence="2 3">
    <name type="scientific">Aspergillus ruber (strain CBS 135680)</name>
    <dbReference type="NCBI Taxonomy" id="1388766"/>
    <lineage>
        <taxon>Eukaryota</taxon>
        <taxon>Fungi</taxon>
        <taxon>Dikarya</taxon>
        <taxon>Ascomycota</taxon>
        <taxon>Pezizomycotina</taxon>
        <taxon>Eurotiomycetes</taxon>
        <taxon>Eurotiomycetidae</taxon>
        <taxon>Eurotiales</taxon>
        <taxon>Aspergillaceae</taxon>
        <taxon>Aspergillus</taxon>
        <taxon>Aspergillus subgen. Aspergillus</taxon>
    </lineage>
</organism>
<gene>
    <name evidence="2" type="ORF">EURHEDRAFT_72911</name>
</gene>
<dbReference type="AlphaFoldDB" id="A0A017SCU4"/>
<evidence type="ECO:0000313" key="3">
    <source>
        <dbReference type="Proteomes" id="UP000019804"/>
    </source>
</evidence>
<dbReference type="RefSeq" id="XP_040638556.1">
    <property type="nucleotide sequence ID" value="XM_040787636.1"/>
</dbReference>
<name>A0A017SCU4_ASPRC</name>
<evidence type="ECO:0000313" key="2">
    <source>
        <dbReference type="EMBL" id="EYE94868.1"/>
    </source>
</evidence>
<feature type="compositionally biased region" description="Polar residues" evidence="1">
    <location>
        <begin position="20"/>
        <end position="37"/>
    </location>
</feature>
<accession>A0A017SCU4</accession>
<dbReference type="HOGENOM" id="CLU_1503152_0_0_1"/>
<sequence>MSFIDLFDFYSTKLGEYDTSQESATQIRGLPSTPTRETVSKGIVEDGPSSDSVAKRRRHAVYMERPPVWLLNPDLPCDDQQLSGGDGDILCGRCGNSMKQNPGECCAGVCLRDFAQDTDTRDIAIEGSTEEQEVFKRELLCDIAAAVAEAQASEAGSNSDPETPLLVSVLYFQGADGVF</sequence>
<keyword evidence="3" id="KW-1185">Reference proteome</keyword>
<protein>
    <submittedName>
        <fullName evidence="2">Uncharacterized protein</fullName>
    </submittedName>
</protein>
<proteinExistence type="predicted"/>
<feature type="region of interest" description="Disordered" evidence="1">
    <location>
        <begin position="20"/>
        <end position="51"/>
    </location>
</feature>
<reference evidence="3" key="1">
    <citation type="journal article" date="2014" name="Nat. Commun.">
        <title>Genomic adaptations of the halophilic Dead Sea filamentous fungus Eurotium rubrum.</title>
        <authorList>
            <person name="Kis-Papo T."/>
            <person name="Weig A.R."/>
            <person name="Riley R."/>
            <person name="Persoh D."/>
            <person name="Salamov A."/>
            <person name="Sun H."/>
            <person name="Lipzen A."/>
            <person name="Wasser S.P."/>
            <person name="Rambold G."/>
            <person name="Grigoriev I.V."/>
            <person name="Nevo E."/>
        </authorList>
    </citation>
    <scope>NUCLEOTIDE SEQUENCE [LARGE SCALE GENOMIC DNA]</scope>
    <source>
        <strain evidence="3">CBS 135680</strain>
    </source>
</reference>
<dbReference type="GeneID" id="63702760"/>
<dbReference type="EMBL" id="KK088424">
    <property type="protein sequence ID" value="EYE94868.1"/>
    <property type="molecule type" value="Genomic_DNA"/>
</dbReference>
<dbReference type="Proteomes" id="UP000019804">
    <property type="component" value="Unassembled WGS sequence"/>
</dbReference>